<evidence type="ECO:0008006" key="4">
    <source>
        <dbReference type="Google" id="ProtNLM"/>
    </source>
</evidence>
<organism evidence="2 3">
    <name type="scientific">Cytobacillus horneckiae</name>
    <dbReference type="NCBI Taxonomy" id="549687"/>
    <lineage>
        <taxon>Bacteria</taxon>
        <taxon>Bacillati</taxon>
        <taxon>Bacillota</taxon>
        <taxon>Bacilli</taxon>
        <taxon>Bacillales</taxon>
        <taxon>Bacillaceae</taxon>
        <taxon>Cytobacillus</taxon>
    </lineage>
</organism>
<dbReference type="RefSeq" id="WP_066189232.1">
    <property type="nucleotide sequence ID" value="NZ_CP194732.1"/>
</dbReference>
<feature type="transmembrane region" description="Helical" evidence="1">
    <location>
        <begin position="47"/>
        <end position="69"/>
    </location>
</feature>
<keyword evidence="1" id="KW-1133">Transmembrane helix</keyword>
<dbReference type="EMBL" id="PISD01000030">
    <property type="protein sequence ID" value="PKG28397.1"/>
    <property type="molecule type" value="Genomic_DNA"/>
</dbReference>
<reference evidence="2 3" key="1">
    <citation type="journal article" date="2010" name="Int. J. Syst. Evol. Microbiol.">
        <title>Bacillus horneckiae sp. nov., isolated from a spacecraft-assembly clean room.</title>
        <authorList>
            <person name="Vaishampayan P."/>
            <person name="Probst A."/>
            <person name="Krishnamurthi S."/>
            <person name="Ghosh S."/>
            <person name="Osman S."/>
            <person name="McDowall A."/>
            <person name="Ruckmani A."/>
            <person name="Mayilraj S."/>
            <person name="Venkateswaran K."/>
        </authorList>
    </citation>
    <scope>NUCLEOTIDE SEQUENCE [LARGE SCALE GENOMIC DNA]</scope>
    <source>
        <strain evidence="3">1PO1SC</strain>
    </source>
</reference>
<dbReference type="STRING" id="549687.GCA_001636335_03007"/>
<dbReference type="Proteomes" id="UP000233343">
    <property type="component" value="Unassembled WGS sequence"/>
</dbReference>
<accession>A0A2N0ZFX7</accession>
<evidence type="ECO:0000313" key="3">
    <source>
        <dbReference type="Proteomes" id="UP000233343"/>
    </source>
</evidence>
<comment type="caution">
    <text evidence="2">The sequence shown here is derived from an EMBL/GenBank/DDBJ whole genome shotgun (WGS) entry which is preliminary data.</text>
</comment>
<protein>
    <recommendedName>
        <fullName evidence="4">DUF1146 domain-containing protein</fullName>
    </recommendedName>
</protein>
<keyword evidence="3" id="KW-1185">Reference proteome</keyword>
<sequence length="82" mass="9406">MIASFGHEALMSILSHLVFIALSWWALQALRIDKLIKPNHVVQARLLYILLSIVIGSTVSNFFLDYLLWSQQLPLIFQNVIL</sequence>
<feature type="transmembrane region" description="Helical" evidence="1">
    <location>
        <begin position="9"/>
        <end position="27"/>
    </location>
</feature>
<proteinExistence type="predicted"/>
<keyword evidence="1" id="KW-0472">Membrane</keyword>
<dbReference type="InterPro" id="IPR009526">
    <property type="entry name" value="DUF1146"/>
</dbReference>
<gene>
    <name evidence="2" type="ORF">CWS20_14415</name>
</gene>
<dbReference type="Pfam" id="PF06612">
    <property type="entry name" value="DUF1146"/>
    <property type="match status" value="1"/>
</dbReference>
<evidence type="ECO:0000313" key="2">
    <source>
        <dbReference type="EMBL" id="PKG28397.1"/>
    </source>
</evidence>
<dbReference type="NCBIfam" id="TIGR02327">
    <property type="entry name" value="int_mem_ywzB"/>
    <property type="match status" value="1"/>
</dbReference>
<name>A0A2N0ZFX7_9BACI</name>
<keyword evidence="1" id="KW-0812">Transmembrane</keyword>
<dbReference type="AlphaFoldDB" id="A0A2N0ZFX7"/>
<evidence type="ECO:0000256" key="1">
    <source>
        <dbReference type="SAM" id="Phobius"/>
    </source>
</evidence>